<keyword evidence="1" id="KW-0694">RNA-binding</keyword>
<sequence>MFRKYRGRRNKFFLTKFFFFYNSKISKNLKFKKTKTNFTNFNFFRPSFSYFNYFSFFNFAKKLKLKKTQRPHNLLKSKVWFPFVHFSIGFLYLDALNSLSLYKKNNSWFLKKLLYSFASKNDLQNFILKKYLKNNYRAVNKKFRNYSFIPDCEPYIFFSSYRDNEKNTNSFWIENSDRLTKFPSNYFNQNNNSSLSFFKSNSLFTAKLSSIDWESILGEPSHLKSLNSIEYGFSIKKTKFKPGYSSMWRNYRNTLKISLNLKFKYQHQLTKYLLKFNKIIRNKLYLLFEMQLDNVLTLSKFFPDRNWSIFFIREGLVFINGFKVRNIFEQLFKNDFIQLVVSLKYYVVYRWLLNWQVIKKNRFKNKVHKKLNFKNLSEDKQKSKNLPLWILKHKNIREDVTKYLEIDYFSLSFFILYEPLYLTDINPLSFLNVRFNVINLFNWKYIN</sequence>
<feature type="transmembrane region" description="Helical" evidence="2">
    <location>
        <begin position="42"/>
        <end position="60"/>
    </location>
</feature>
<evidence type="ECO:0000313" key="3">
    <source>
        <dbReference type="EMBL" id="AEV66668.1"/>
    </source>
</evidence>
<proteinExistence type="predicted"/>
<keyword evidence="2" id="KW-1133">Transmembrane helix</keyword>
<evidence type="ECO:0000256" key="2">
    <source>
        <dbReference type="SAM" id="Phobius"/>
    </source>
</evidence>
<feature type="transmembrane region" description="Helical" evidence="2">
    <location>
        <begin position="80"/>
        <end position="102"/>
    </location>
</feature>
<dbReference type="EMBL" id="JN383843">
    <property type="protein sequence ID" value="AEV66668.1"/>
    <property type="molecule type" value="Genomic_DNA"/>
</dbReference>
<accession>G9HRF6</accession>
<keyword evidence="2" id="KW-0472">Membrane</keyword>
<protein>
    <submittedName>
        <fullName evidence="3">Rps4</fullName>
    </submittedName>
</protein>
<dbReference type="SUPFAM" id="SSF55174">
    <property type="entry name" value="Alpha-L RNA-binding motif"/>
    <property type="match status" value="1"/>
</dbReference>
<dbReference type="PROSITE" id="PS50889">
    <property type="entry name" value="S4"/>
    <property type="match status" value="1"/>
</dbReference>
<dbReference type="AlphaFoldDB" id="G9HRF6"/>
<reference evidence="3" key="1">
    <citation type="journal article" date="2012" name="Genome Biol. Evol.">
        <title>The Oxytricha trifallax Mitochondrial Genome.</title>
        <authorList>
            <person name="Swart E.C."/>
            <person name="Nowacki M."/>
            <person name="Shum J."/>
            <person name="Stiles H."/>
            <person name="Higgins B.P."/>
            <person name="Doak T.G."/>
            <person name="Schotanus K."/>
            <person name="Magrini V.J."/>
            <person name="Minx P."/>
            <person name="Mardis E.R."/>
            <person name="Landweber L.F."/>
        </authorList>
    </citation>
    <scope>NUCLEOTIDE SEQUENCE</scope>
</reference>
<gene>
    <name evidence="3" type="primary">rps4</name>
</gene>
<organism evidence="3">
    <name type="scientific">Oxytricha trifallax</name>
    <dbReference type="NCBI Taxonomy" id="1172189"/>
    <lineage>
        <taxon>Eukaryota</taxon>
        <taxon>Sar</taxon>
        <taxon>Alveolata</taxon>
        <taxon>Ciliophora</taxon>
        <taxon>Intramacronucleata</taxon>
        <taxon>Spirotrichea</taxon>
        <taxon>Stichotrichia</taxon>
        <taxon>Sporadotrichida</taxon>
        <taxon>Oxytrichidae</taxon>
        <taxon>Oxytrichinae</taxon>
        <taxon>Oxytricha</taxon>
    </lineage>
</organism>
<evidence type="ECO:0000256" key="1">
    <source>
        <dbReference type="PROSITE-ProRule" id="PRU00182"/>
    </source>
</evidence>
<geneLocation type="mitochondrion" evidence="3"/>
<dbReference type="GO" id="GO:0003723">
    <property type="term" value="F:RNA binding"/>
    <property type="evidence" value="ECO:0007669"/>
    <property type="project" value="UniProtKB-KW"/>
</dbReference>
<name>G9HRF6_9SPIT</name>
<keyword evidence="3" id="KW-0496">Mitochondrion</keyword>
<keyword evidence="2" id="KW-0812">Transmembrane</keyword>